<dbReference type="PANTHER" id="PTHR33228">
    <property type="entry name" value="PROTEIN GLUTAMINE DUMPER 4-RELATED"/>
    <property type="match status" value="1"/>
</dbReference>
<sequence length="96" mass="9780">MSPASNSTVTAAAAATTAGSRLWNSGLFGGVAVVLGLIVMALVIIACSFKKSAPNSNGEAAAEKLEMEMESKIVVIMAGDENPTYLANPVPSARHC</sequence>
<comment type="caution">
    <text evidence="1">The sequence shown here is derived from an EMBL/GenBank/DDBJ whole genome shotgun (WGS) entry which is preliminary data.</text>
</comment>
<dbReference type="InterPro" id="IPR040359">
    <property type="entry name" value="GDU"/>
</dbReference>
<evidence type="ECO:0000313" key="2">
    <source>
        <dbReference type="Proteomes" id="UP001472677"/>
    </source>
</evidence>
<dbReference type="PANTHER" id="PTHR33228:SF76">
    <property type="entry name" value="PROTEIN GLUTAMINE DUMPER 7"/>
    <property type="match status" value="1"/>
</dbReference>
<organism evidence="1 2">
    <name type="scientific">Hibiscus sabdariffa</name>
    <name type="common">roselle</name>
    <dbReference type="NCBI Taxonomy" id="183260"/>
    <lineage>
        <taxon>Eukaryota</taxon>
        <taxon>Viridiplantae</taxon>
        <taxon>Streptophyta</taxon>
        <taxon>Embryophyta</taxon>
        <taxon>Tracheophyta</taxon>
        <taxon>Spermatophyta</taxon>
        <taxon>Magnoliopsida</taxon>
        <taxon>eudicotyledons</taxon>
        <taxon>Gunneridae</taxon>
        <taxon>Pentapetalae</taxon>
        <taxon>rosids</taxon>
        <taxon>malvids</taxon>
        <taxon>Malvales</taxon>
        <taxon>Malvaceae</taxon>
        <taxon>Malvoideae</taxon>
        <taxon>Hibiscus</taxon>
    </lineage>
</organism>
<evidence type="ECO:0000313" key="1">
    <source>
        <dbReference type="EMBL" id="KAK8507792.1"/>
    </source>
</evidence>
<gene>
    <name evidence="1" type="ORF">V6N12_074357</name>
</gene>
<proteinExistence type="predicted"/>
<reference evidence="1 2" key="1">
    <citation type="journal article" date="2024" name="G3 (Bethesda)">
        <title>Genome assembly of Hibiscus sabdariffa L. provides insights into metabolisms of medicinal natural products.</title>
        <authorList>
            <person name="Kim T."/>
        </authorList>
    </citation>
    <scope>NUCLEOTIDE SEQUENCE [LARGE SCALE GENOMIC DNA]</scope>
    <source>
        <strain evidence="1">TK-2024</strain>
        <tissue evidence="1">Old leaves</tissue>
    </source>
</reference>
<dbReference type="EMBL" id="JBBPBM010000105">
    <property type="protein sequence ID" value="KAK8507792.1"/>
    <property type="molecule type" value="Genomic_DNA"/>
</dbReference>
<protein>
    <submittedName>
        <fullName evidence="1">Uncharacterized protein</fullName>
    </submittedName>
</protein>
<keyword evidence="2" id="KW-1185">Reference proteome</keyword>
<accession>A0ABR2BLG3</accession>
<name>A0ABR2BLG3_9ROSI</name>
<dbReference type="Proteomes" id="UP001472677">
    <property type="component" value="Unassembled WGS sequence"/>
</dbReference>